<dbReference type="OrthoDB" id="9395730at2759"/>
<gene>
    <name evidence="23" type="ORF">DUI87_02426</name>
</gene>
<evidence type="ECO:0000256" key="6">
    <source>
        <dbReference type="ARBA" id="ARBA00022758"/>
    </source>
</evidence>
<keyword evidence="14" id="KW-0511">Multifunctional enzyme</keyword>
<proteinExistence type="inferred from homology"/>
<evidence type="ECO:0000256" key="12">
    <source>
        <dbReference type="ARBA" id="ARBA00022918"/>
    </source>
</evidence>
<dbReference type="InterPro" id="IPR001878">
    <property type="entry name" value="Znf_CCHC"/>
</dbReference>
<keyword evidence="3" id="KW-0548">Nucleotidyltransferase</keyword>
<dbReference type="SUPFAM" id="SSF53098">
    <property type="entry name" value="Ribonuclease H-like"/>
    <property type="match status" value="2"/>
</dbReference>
<dbReference type="GO" id="GO:0075523">
    <property type="term" value="P:viral translational frameshifting"/>
    <property type="evidence" value="ECO:0007669"/>
    <property type="project" value="UniProtKB-KW"/>
</dbReference>
<feature type="region of interest" description="Disordered" evidence="17">
    <location>
        <begin position="1218"/>
        <end position="1315"/>
    </location>
</feature>
<evidence type="ECO:0000256" key="3">
    <source>
        <dbReference type="ARBA" id="ARBA00022695"/>
    </source>
</evidence>
<protein>
    <submittedName>
        <fullName evidence="23">Uncharacterized protein</fullName>
    </submittedName>
</protein>
<dbReference type="InterPro" id="IPR012337">
    <property type="entry name" value="RNaseH-like_sf"/>
</dbReference>
<feature type="compositionally biased region" description="Basic and acidic residues" evidence="17">
    <location>
        <begin position="1607"/>
        <end position="1619"/>
    </location>
</feature>
<dbReference type="Gene3D" id="3.10.10.10">
    <property type="entry name" value="HIV Type 1 Reverse Transcriptase, subunit A, domain 1"/>
    <property type="match status" value="1"/>
</dbReference>
<dbReference type="InterPro" id="IPR002156">
    <property type="entry name" value="RNaseH_domain"/>
</dbReference>
<feature type="region of interest" description="Disordered" evidence="17">
    <location>
        <begin position="1593"/>
        <end position="1619"/>
    </location>
</feature>
<feature type="compositionally biased region" description="Low complexity" evidence="17">
    <location>
        <begin position="1243"/>
        <end position="1260"/>
    </location>
</feature>
<dbReference type="PROSITE" id="PS50994">
    <property type="entry name" value="INTEGRASE"/>
    <property type="match status" value="1"/>
</dbReference>
<dbReference type="SUPFAM" id="SSF46919">
    <property type="entry name" value="N-terminal Zn binding domain of HIV integrase"/>
    <property type="match status" value="1"/>
</dbReference>
<dbReference type="Pfam" id="PF00078">
    <property type="entry name" value="RVT_1"/>
    <property type="match status" value="1"/>
</dbReference>
<dbReference type="GO" id="GO:0019068">
    <property type="term" value="P:virion assembly"/>
    <property type="evidence" value="ECO:0007669"/>
    <property type="project" value="InterPro"/>
</dbReference>
<feature type="DNA-binding region" description="Integrase-type" evidence="16">
    <location>
        <begin position="1011"/>
        <end position="1058"/>
    </location>
</feature>
<keyword evidence="2" id="KW-0808">Transferase</keyword>
<comment type="similarity">
    <text evidence="1">Belongs to the beta type-B retroviral polymerase family. HERV class-II K(HML-2) pol subfamily.</text>
</comment>
<dbReference type="InterPro" id="IPR043128">
    <property type="entry name" value="Rev_trsase/Diguanyl_cyclase"/>
</dbReference>
<dbReference type="Gene3D" id="3.30.420.10">
    <property type="entry name" value="Ribonuclease H-like superfamily/Ribonuclease H"/>
    <property type="match status" value="2"/>
</dbReference>
<evidence type="ECO:0000256" key="1">
    <source>
        <dbReference type="ARBA" id="ARBA00010879"/>
    </source>
</evidence>
<dbReference type="Gene3D" id="4.10.60.10">
    <property type="entry name" value="Zinc finger, CCHC-type"/>
    <property type="match status" value="1"/>
</dbReference>
<keyword evidence="7" id="KW-0255">Endonuclease</keyword>
<dbReference type="InterPro" id="IPR036875">
    <property type="entry name" value="Znf_CCHC_sf"/>
</dbReference>
<dbReference type="InterPro" id="IPR000477">
    <property type="entry name" value="RT_dom"/>
</dbReference>
<feature type="domain" description="Integrase catalytic" evidence="21">
    <location>
        <begin position="839"/>
        <end position="1011"/>
    </location>
</feature>
<reference evidence="23 24" key="1">
    <citation type="submission" date="2018-07" db="EMBL/GenBank/DDBJ databases">
        <title>A high quality draft genome assembly of the barn swallow (H. rustica rustica).</title>
        <authorList>
            <person name="Formenti G."/>
            <person name="Chiara M."/>
            <person name="Poveda L."/>
            <person name="Francoijs K.-J."/>
            <person name="Bonisoli-Alquati A."/>
            <person name="Canova L."/>
            <person name="Gianfranceschi L."/>
            <person name="Horner D.S."/>
            <person name="Saino N."/>
        </authorList>
    </citation>
    <scope>NUCLEOTIDE SEQUENCE [LARGE SCALE GENOMIC DNA]</scope>
    <source>
        <strain evidence="23">Chelidonia</strain>
        <tissue evidence="23">Blood</tissue>
    </source>
</reference>
<evidence type="ECO:0000259" key="19">
    <source>
        <dbReference type="PROSITE" id="PS50878"/>
    </source>
</evidence>
<evidence type="ECO:0000256" key="2">
    <source>
        <dbReference type="ARBA" id="ARBA00022679"/>
    </source>
</evidence>
<feature type="domain" description="Integrase-type" evidence="22">
    <location>
        <begin position="1011"/>
        <end position="1058"/>
    </location>
</feature>
<dbReference type="InterPro" id="IPR036397">
    <property type="entry name" value="RNaseH_sf"/>
</dbReference>
<evidence type="ECO:0000256" key="5">
    <source>
        <dbReference type="ARBA" id="ARBA00022723"/>
    </source>
</evidence>
<evidence type="ECO:0000256" key="13">
    <source>
        <dbReference type="ARBA" id="ARBA00023125"/>
    </source>
</evidence>
<feature type="region of interest" description="Disordered" evidence="17">
    <location>
        <begin position="1557"/>
        <end position="1578"/>
    </location>
</feature>
<organism evidence="23 24">
    <name type="scientific">Hirundo rustica rustica</name>
    <dbReference type="NCBI Taxonomy" id="333673"/>
    <lineage>
        <taxon>Eukaryota</taxon>
        <taxon>Metazoa</taxon>
        <taxon>Chordata</taxon>
        <taxon>Craniata</taxon>
        <taxon>Vertebrata</taxon>
        <taxon>Euteleostomi</taxon>
        <taxon>Archelosauria</taxon>
        <taxon>Archosauria</taxon>
        <taxon>Dinosauria</taxon>
        <taxon>Saurischia</taxon>
        <taxon>Theropoda</taxon>
        <taxon>Coelurosauria</taxon>
        <taxon>Aves</taxon>
        <taxon>Neognathae</taxon>
        <taxon>Neoaves</taxon>
        <taxon>Telluraves</taxon>
        <taxon>Australaves</taxon>
        <taxon>Passeriformes</taxon>
        <taxon>Sylvioidea</taxon>
        <taxon>Hirundinidae</taxon>
        <taxon>Hirundo</taxon>
    </lineage>
</organism>
<dbReference type="Pfam" id="PF06817">
    <property type="entry name" value="RVT_thumb"/>
    <property type="match status" value="1"/>
</dbReference>
<dbReference type="SMART" id="SM00343">
    <property type="entry name" value="ZnF_C2HC"/>
    <property type="match status" value="1"/>
</dbReference>
<sequence>MRSTNRMSTFSKRLLTNDTNLFKMQGPKINVRSIMSSSQFGHGVSHDSGVVCIKTAFFSQGGTQASLLHEQEVQSSPVLQDDFRKRGDRSFQRGDGFFNSQLQLTEGLHLKDDNWNFVSVDNSEQGTWPRVKGKLIVVGDCKHTPKEIEILPGTLDNNPGKFVLWLRCTHPPTFLPKGQTVAQIIPTWEHLEEDNIPTACPVHNITEVKPQKLKALEELVEEQLAKGHIVETTSPWNSPVFVIRKPGKDKWRLLQDLRQINNVIEDMGSLQPGMPTPTMLPQNWKLAVIDIKDCFFHIPLHPDDAPRFAFSVPTVNREAPRKRYHWRVLPQGMKVSPIICQWYVASLLSPVHVAAEKAIIHHYMDDVLVCAPTDDVLSHALDLTINALVVAGFELQEDKVQRMPPPWRYLGLEIGKRTIVPQKLEIKAKIQTLADVHQLCGALNWVRPWLGLTTEDLAPLFNLLKGGEELSSPRELTPEAKEALEKVQHLMSTRQAHRCDPDLPFKFIIMGKLPHLHGVIFQWRNNIKKDQGREDPLLIIEWVFLSHQRSKRMTRPQELVAELIRKARVRIRELAGCDFECIHIPIGLRSGQITKAMLEHLLQENEALQFALDSFTGQISIHRPAHKIFNQDAKFTLNLKDVRSRKPLEALTVFTDVSGKSHKSVMTWKDPQPQQWEADVAEVEGSPQVAELAAVVRAFERFPEPFNLVMDSAYVAGVVSRADQAILQEVSNTALFELLSKLVKLVSHREQPFFVMHTRSHTDLPGFIAEGNRRADALAAPAAMAPLPSIFEQAKLSHQLHHQNAPGLVRRFHITREQAKAIVATCPSCNQHALPTLSAGVNPRGLNSCELWQTDVTHIPQFGRSKYVHVSVDTFSGAVFASAHAGEKTLDAIKHLIQAFSFMGIPKELKTDNGPAYRSKEFCSFLQQWGVGHKTGIPHSPTGQAVVERTHREIKRVLNQQQPVLKTETPQTRLARALFTLNFLNSTFEFLNPPIVRHFGANPQLNIKERPPVMVRDPETGRTEGPHDLVTWGRGYACVSTPTGPRWLPSKWVRRTCLKRTSGYGIEPLINWEGLCELIAWGSEYACVSTDTESSSQFGHGVSHDSGVVCIKTAFFSQGGTQASLLHEQEVQSSPVLQDDFRKRGDRSFQRGDGFFNSQNHPEWQRDCGMRSPSDPLVLALEKDNKATKGKPKRCCSTRSINQRCTHPDKVYQAEALEQETEDILKPAPRRQERRRVVGDANSEPSLTPTPPTSSLASSSVGRTAIEVGVSPPTPKPRDPPLPSSDSEWDEPEPLSPGPKIPSRGPIASRTRKQTRVVVQAPLRQAITSDGETKLIKVPFSSIDLEIWERIAKGYQSDPIGVAKKMKFMVKQHSPDWADLQLLLDALTETEKQLVLKVAGDLAEDDCRTTQEDVKDVFPLQDPGWDPNDDEELGRLKRYQELIVKGLERAIPKTINWSALYAIKQGPSQTPSEFLDHLRDAMRRHTTLDPGSDEGTQQLINLFLGQSTGDIRRKLQKIRGPNSRNLETLLDEAWRVFSNREEGYKQGMKKLAAVVKEGEKGKHGQGPPKQGPPRLGKDQCAFCKKFGHWKNQCPELRKGNKHRKSDQKREKVVAHVKED</sequence>
<accession>A0A3M0LF71</accession>
<dbReference type="Gene3D" id="1.10.375.10">
    <property type="entry name" value="Human Immunodeficiency Virus Type 1 Capsid Protein"/>
    <property type="match status" value="1"/>
</dbReference>
<dbReference type="Gene3D" id="2.30.30.10">
    <property type="entry name" value="Integrase, C-terminal domain superfamily, retroviral"/>
    <property type="match status" value="1"/>
</dbReference>
<dbReference type="GO" id="GO:0015074">
    <property type="term" value="P:DNA integration"/>
    <property type="evidence" value="ECO:0007669"/>
    <property type="project" value="UniProtKB-KW"/>
</dbReference>
<evidence type="ECO:0000256" key="16">
    <source>
        <dbReference type="PROSITE-ProRule" id="PRU00506"/>
    </source>
</evidence>
<keyword evidence="6" id="KW-0688">Ribosomal frameshifting</keyword>
<feature type="domain" description="RNase H type-1" evidence="20">
    <location>
        <begin position="647"/>
        <end position="784"/>
    </location>
</feature>
<dbReference type="GO" id="GO:0004523">
    <property type="term" value="F:RNA-DNA hybrid ribonuclease activity"/>
    <property type="evidence" value="ECO:0007669"/>
    <property type="project" value="InterPro"/>
</dbReference>
<evidence type="ECO:0000256" key="10">
    <source>
        <dbReference type="ARBA" id="ARBA00022842"/>
    </source>
</evidence>
<keyword evidence="13" id="KW-0238">DNA-binding</keyword>
<dbReference type="InterPro" id="IPR001584">
    <property type="entry name" value="Integrase_cat-core"/>
</dbReference>
<dbReference type="GO" id="GO:0003964">
    <property type="term" value="F:RNA-directed DNA polymerase activity"/>
    <property type="evidence" value="ECO:0007669"/>
    <property type="project" value="UniProtKB-KW"/>
</dbReference>
<dbReference type="Pfam" id="PF02022">
    <property type="entry name" value="Integrase_Zn"/>
    <property type="match status" value="1"/>
</dbReference>
<dbReference type="SUPFAM" id="SSF50122">
    <property type="entry name" value="DNA-binding domain of retroviral integrase"/>
    <property type="match status" value="1"/>
</dbReference>
<dbReference type="InterPro" id="IPR017856">
    <property type="entry name" value="Integrase-like_N"/>
</dbReference>
<dbReference type="STRING" id="333673.A0A3M0LF71"/>
<dbReference type="PROSITE" id="PS51027">
    <property type="entry name" value="INTEGRASE_DBD"/>
    <property type="match status" value="1"/>
</dbReference>
<dbReference type="PROSITE" id="PS50878">
    <property type="entry name" value="RT_POL"/>
    <property type="match status" value="1"/>
</dbReference>
<evidence type="ECO:0000259" key="21">
    <source>
        <dbReference type="PROSITE" id="PS50994"/>
    </source>
</evidence>
<dbReference type="Pfam" id="PF00075">
    <property type="entry name" value="RNase_H"/>
    <property type="match status" value="1"/>
</dbReference>
<dbReference type="GO" id="GO:0008270">
    <property type="term" value="F:zinc ion binding"/>
    <property type="evidence" value="ECO:0007669"/>
    <property type="project" value="UniProtKB-KW"/>
</dbReference>
<dbReference type="EMBL" id="QRBI01000093">
    <property type="protein sequence ID" value="RMC21560.1"/>
    <property type="molecule type" value="Genomic_DNA"/>
</dbReference>
<dbReference type="GO" id="GO:0035613">
    <property type="term" value="F:RNA stem-loop binding"/>
    <property type="evidence" value="ECO:0007669"/>
    <property type="project" value="TreeGrafter"/>
</dbReference>
<dbReference type="PANTHER" id="PTHR41694">
    <property type="entry name" value="ENDOGENOUS RETROVIRUS GROUP K MEMBER POL PROTEIN"/>
    <property type="match status" value="1"/>
</dbReference>
<dbReference type="Pfam" id="PF02093">
    <property type="entry name" value="Gag_p30"/>
    <property type="match status" value="1"/>
</dbReference>
<dbReference type="Pfam" id="PF00552">
    <property type="entry name" value="IN_DBD_C"/>
    <property type="match status" value="1"/>
</dbReference>
<keyword evidence="15" id="KW-0863">Zinc-finger</keyword>
<dbReference type="Gene3D" id="3.30.70.270">
    <property type="match status" value="2"/>
</dbReference>
<evidence type="ECO:0000256" key="9">
    <source>
        <dbReference type="ARBA" id="ARBA00022833"/>
    </source>
</evidence>
<dbReference type="InterPro" id="IPR036862">
    <property type="entry name" value="Integrase_C_dom_sf_retrovir"/>
</dbReference>
<feature type="domain" description="Reverse transcriptase" evidence="19">
    <location>
        <begin position="224"/>
        <end position="414"/>
    </location>
</feature>
<keyword evidence="4" id="KW-0540">Nuclease</keyword>
<dbReference type="InterPro" id="IPR003036">
    <property type="entry name" value="Gag_P30"/>
</dbReference>
<evidence type="ECO:0000313" key="24">
    <source>
        <dbReference type="Proteomes" id="UP000269221"/>
    </source>
</evidence>
<feature type="domain" description="Integrase-type" evidence="18">
    <location>
        <begin position="789"/>
        <end position="830"/>
    </location>
</feature>
<dbReference type="PROSITE" id="PS50879">
    <property type="entry name" value="RNASE_H_1"/>
    <property type="match status" value="1"/>
</dbReference>
<feature type="compositionally biased region" description="Pro residues" evidence="17">
    <location>
        <begin position="1272"/>
        <end position="1283"/>
    </location>
</feature>
<dbReference type="PANTHER" id="PTHR41694:SF4">
    <property type="entry name" value="ENDOGENOUS RETROVIRUS GROUP K MEMBER 10 POL PROTEIN-RELATED"/>
    <property type="match status" value="1"/>
</dbReference>
<dbReference type="SUPFAM" id="SSF56672">
    <property type="entry name" value="DNA/RNA polymerases"/>
    <property type="match status" value="1"/>
</dbReference>
<dbReference type="Pfam" id="PF00665">
    <property type="entry name" value="rve"/>
    <property type="match status" value="1"/>
</dbReference>
<evidence type="ECO:0000256" key="17">
    <source>
        <dbReference type="SAM" id="MobiDB-lite"/>
    </source>
</evidence>
<dbReference type="SUPFAM" id="SSF57756">
    <property type="entry name" value="Retrovirus zinc finger-like domains"/>
    <property type="match status" value="1"/>
</dbReference>
<dbReference type="PROSITE" id="PS50876">
    <property type="entry name" value="ZF_INTEGRASE"/>
    <property type="match status" value="1"/>
</dbReference>
<keyword evidence="9" id="KW-0862">Zinc</keyword>
<dbReference type="InterPro" id="IPR001037">
    <property type="entry name" value="Integrase_C_retrovir"/>
</dbReference>
<dbReference type="InterPro" id="IPR008919">
    <property type="entry name" value="Retrov_capsid_N"/>
</dbReference>
<keyword evidence="12" id="KW-0695">RNA-directed DNA polymerase</keyword>
<comment type="caution">
    <text evidence="23">The sequence shown here is derived from an EMBL/GenBank/DDBJ whole genome shotgun (WGS) entry which is preliminary data.</text>
</comment>
<keyword evidence="8" id="KW-0378">Hydrolase</keyword>
<evidence type="ECO:0000259" key="20">
    <source>
        <dbReference type="PROSITE" id="PS50879"/>
    </source>
</evidence>
<keyword evidence="11" id="KW-0229">DNA integration</keyword>
<dbReference type="SUPFAM" id="SSF47943">
    <property type="entry name" value="Retrovirus capsid protein, N-terminal core domain"/>
    <property type="match status" value="1"/>
</dbReference>
<evidence type="ECO:0000256" key="4">
    <source>
        <dbReference type="ARBA" id="ARBA00022722"/>
    </source>
</evidence>
<evidence type="ECO:0000256" key="14">
    <source>
        <dbReference type="ARBA" id="ARBA00023268"/>
    </source>
</evidence>
<dbReference type="InterPro" id="IPR010661">
    <property type="entry name" value="RVT_thumb"/>
</dbReference>
<dbReference type="Proteomes" id="UP000269221">
    <property type="component" value="Unassembled WGS sequence"/>
</dbReference>
<dbReference type="InterPro" id="IPR043502">
    <property type="entry name" value="DNA/RNA_pol_sf"/>
</dbReference>
<evidence type="ECO:0000256" key="15">
    <source>
        <dbReference type="PROSITE-ProRule" id="PRU00450"/>
    </source>
</evidence>
<evidence type="ECO:0000313" key="23">
    <source>
        <dbReference type="EMBL" id="RMC21560.1"/>
    </source>
</evidence>
<dbReference type="Gene3D" id="1.10.10.200">
    <property type="match status" value="1"/>
</dbReference>
<evidence type="ECO:0000259" key="18">
    <source>
        <dbReference type="PROSITE" id="PS50876"/>
    </source>
</evidence>
<evidence type="ECO:0000256" key="8">
    <source>
        <dbReference type="ARBA" id="ARBA00022801"/>
    </source>
</evidence>
<name>A0A3M0LF71_HIRRU</name>
<evidence type="ECO:0000259" key="22">
    <source>
        <dbReference type="PROSITE" id="PS51027"/>
    </source>
</evidence>
<evidence type="ECO:0000256" key="11">
    <source>
        <dbReference type="ARBA" id="ARBA00022908"/>
    </source>
</evidence>
<keyword evidence="24" id="KW-1185">Reference proteome</keyword>
<keyword evidence="5" id="KW-0479">Metal-binding</keyword>
<evidence type="ECO:0000256" key="7">
    <source>
        <dbReference type="ARBA" id="ARBA00022759"/>
    </source>
</evidence>
<dbReference type="GO" id="GO:0003677">
    <property type="term" value="F:DNA binding"/>
    <property type="evidence" value="ECO:0007669"/>
    <property type="project" value="UniProtKB-KW"/>
</dbReference>
<keyword evidence="10" id="KW-0460">Magnesium</keyword>
<dbReference type="InterPro" id="IPR003308">
    <property type="entry name" value="Integrase_Zn-bd_dom_N"/>
</dbReference>